<feature type="region of interest" description="Disordered" evidence="1">
    <location>
        <begin position="29"/>
        <end position="56"/>
    </location>
</feature>
<feature type="compositionally biased region" description="Polar residues" evidence="1">
    <location>
        <begin position="45"/>
        <end position="54"/>
    </location>
</feature>
<evidence type="ECO:0000313" key="2">
    <source>
        <dbReference type="EMBL" id="KDB22295.1"/>
    </source>
</evidence>
<evidence type="ECO:0000256" key="1">
    <source>
        <dbReference type="SAM" id="MobiDB-lite"/>
    </source>
</evidence>
<evidence type="ECO:0000313" key="3">
    <source>
        <dbReference type="Proteomes" id="UP000024533"/>
    </source>
</evidence>
<dbReference type="EMBL" id="AOKY01000361">
    <property type="protein sequence ID" value="KDB22295.1"/>
    <property type="molecule type" value="Genomic_DNA"/>
</dbReference>
<dbReference type="HOGENOM" id="CLU_1972035_0_0_1"/>
<organism evidence="2 3">
    <name type="scientific">Trichophyton interdigitale (strain MR816)</name>
    <dbReference type="NCBI Taxonomy" id="1215338"/>
    <lineage>
        <taxon>Eukaryota</taxon>
        <taxon>Fungi</taxon>
        <taxon>Dikarya</taxon>
        <taxon>Ascomycota</taxon>
        <taxon>Pezizomycotina</taxon>
        <taxon>Eurotiomycetes</taxon>
        <taxon>Eurotiomycetidae</taxon>
        <taxon>Onygenales</taxon>
        <taxon>Arthrodermataceae</taxon>
        <taxon>Trichophyton</taxon>
    </lineage>
</organism>
<comment type="caution">
    <text evidence="2">The sequence shown here is derived from an EMBL/GenBank/DDBJ whole genome shotgun (WGS) entry which is preliminary data.</text>
</comment>
<dbReference type="AlphaFoldDB" id="A0A059J373"/>
<sequence>MAIDGGPKGSPVDTVCASVKASVSFSRLSPPETVGDVRPEGAITHGTQSPTGSLARTGWMGRQHMLSKIRHLRSMVLEHRLQDLVAGEVPSFSNAARIPKKKQSILESRLLPTSTQDTAWDSDHTGN</sequence>
<protein>
    <submittedName>
        <fullName evidence="2">Uncharacterized protein</fullName>
    </submittedName>
</protein>
<gene>
    <name evidence="2" type="ORF">H109_05773</name>
</gene>
<proteinExistence type="predicted"/>
<reference evidence="2 3" key="1">
    <citation type="submission" date="2014-02" db="EMBL/GenBank/DDBJ databases">
        <title>The Genome Sequence of Trichophyton interdigitale MR816.</title>
        <authorList>
            <consortium name="The Broad Institute Genomics Platform"/>
            <person name="Cuomo C.A."/>
            <person name="White T.C."/>
            <person name="Graser Y."/>
            <person name="Martinez-Rossi N."/>
            <person name="Heitman J."/>
            <person name="Young S.K."/>
            <person name="Zeng Q."/>
            <person name="Gargeya S."/>
            <person name="Abouelleil A."/>
            <person name="Alvarado L."/>
            <person name="Chapman S.B."/>
            <person name="Gainer-Dewar J."/>
            <person name="Goldberg J."/>
            <person name="Griggs A."/>
            <person name="Gujja S."/>
            <person name="Hansen M."/>
            <person name="Howarth C."/>
            <person name="Imamovic A."/>
            <person name="Larimer J."/>
            <person name="Martinez D."/>
            <person name="Murphy C."/>
            <person name="Pearson M.D."/>
            <person name="Persinoti G."/>
            <person name="Poon T."/>
            <person name="Priest M."/>
            <person name="Roberts A.D."/>
            <person name="Saif S."/>
            <person name="Shea T.D."/>
            <person name="Sykes S.N."/>
            <person name="Wortman J."/>
            <person name="Nusbaum C."/>
            <person name="Birren B."/>
        </authorList>
    </citation>
    <scope>NUCLEOTIDE SEQUENCE [LARGE SCALE GENOMIC DNA]</scope>
    <source>
        <strain evidence="2 3">MR816</strain>
    </source>
</reference>
<name>A0A059J373_TRIIM</name>
<keyword evidence="3" id="KW-1185">Reference proteome</keyword>
<dbReference type="Proteomes" id="UP000024533">
    <property type="component" value="Unassembled WGS sequence"/>
</dbReference>
<feature type="region of interest" description="Disordered" evidence="1">
    <location>
        <begin position="107"/>
        <end position="127"/>
    </location>
</feature>
<feature type="compositionally biased region" description="Polar residues" evidence="1">
    <location>
        <begin position="111"/>
        <end position="120"/>
    </location>
</feature>
<accession>A0A059J373</accession>